<proteinExistence type="predicted"/>
<reference evidence="2 3" key="2">
    <citation type="submission" date="2019-01" db="EMBL/GenBank/DDBJ databases">
        <title>Motilimonas pumilus sp. nov., isolated from the gut of sea cucumber (Apostichopus japonicus).</title>
        <authorList>
            <person name="Wang F.-Q."/>
            <person name="Ren L.-H."/>
            <person name="Lin Y.-W."/>
            <person name="Sun G.-H."/>
            <person name="Du Z.-J."/>
            <person name="Zhao J.-X."/>
            <person name="Liu X.-J."/>
            <person name="Liu L.-J."/>
        </authorList>
    </citation>
    <scope>NUCLEOTIDE SEQUENCE [LARGE SCALE GENOMIC DNA]</scope>
    <source>
        <strain evidence="2 3">PLHSC7-2</strain>
    </source>
</reference>
<dbReference type="InterPro" id="IPR010008">
    <property type="entry name" value="Vibrio_Phage_CTX_RstB"/>
</dbReference>
<organism evidence="2 3">
    <name type="scientific">Motilimonas pumila</name>
    <dbReference type="NCBI Taxonomy" id="2303987"/>
    <lineage>
        <taxon>Bacteria</taxon>
        <taxon>Pseudomonadati</taxon>
        <taxon>Pseudomonadota</taxon>
        <taxon>Gammaproteobacteria</taxon>
        <taxon>Alteromonadales</taxon>
        <taxon>Alteromonadales genera incertae sedis</taxon>
        <taxon>Motilimonas</taxon>
    </lineage>
</organism>
<accession>A0A418Y9C2</accession>
<reference evidence="2 3" key="1">
    <citation type="submission" date="2018-09" db="EMBL/GenBank/DDBJ databases">
        <authorList>
            <person name="Wang F."/>
        </authorList>
    </citation>
    <scope>NUCLEOTIDE SEQUENCE [LARGE SCALE GENOMIC DNA]</scope>
    <source>
        <strain evidence="2 3">PLHSC7-2</strain>
    </source>
</reference>
<name>A0A418Y9C2_9GAMM</name>
<evidence type="ECO:0000313" key="2">
    <source>
        <dbReference type="EMBL" id="RJG36968.1"/>
    </source>
</evidence>
<protein>
    <submittedName>
        <fullName evidence="2">Uncharacterized protein</fullName>
    </submittedName>
</protein>
<gene>
    <name evidence="2" type="ORF">D1Z90_20070</name>
</gene>
<evidence type="ECO:0000313" key="3">
    <source>
        <dbReference type="Proteomes" id="UP000283255"/>
    </source>
</evidence>
<sequence length="113" mass="12427">MFVMAKLLVAGYSNSRGKAKSTGRPYNIARLHVLTKIREWSNDNGRGIGAGFETADDKAIPVNPEDTSLEAKLLELDYPAFYEVELSPNPEDPTKNIVTNIKSLPPKQPQAKA</sequence>
<evidence type="ECO:0000256" key="1">
    <source>
        <dbReference type="SAM" id="MobiDB-lite"/>
    </source>
</evidence>
<dbReference type="EMBL" id="QZCH01000061">
    <property type="protein sequence ID" value="RJG36968.1"/>
    <property type="molecule type" value="Genomic_DNA"/>
</dbReference>
<dbReference type="AlphaFoldDB" id="A0A418Y9C2"/>
<comment type="caution">
    <text evidence="2">The sequence shown here is derived from an EMBL/GenBank/DDBJ whole genome shotgun (WGS) entry which is preliminary data.</text>
</comment>
<dbReference type="Proteomes" id="UP000283255">
    <property type="component" value="Unassembled WGS sequence"/>
</dbReference>
<keyword evidence="3" id="KW-1185">Reference proteome</keyword>
<feature type="region of interest" description="Disordered" evidence="1">
    <location>
        <begin position="86"/>
        <end position="113"/>
    </location>
</feature>
<dbReference type="Pfam" id="PF07459">
    <property type="entry name" value="CTX_RstB"/>
    <property type="match status" value="1"/>
</dbReference>